<dbReference type="Proteomes" id="UP000179807">
    <property type="component" value="Unassembled WGS sequence"/>
</dbReference>
<reference evidence="1" key="1">
    <citation type="submission" date="2016-07" db="EMBL/GenBank/DDBJ databases">
        <authorList>
            <person name="Rosa I.A."/>
            <person name="Brigido M.C."/>
            <person name="Santos E.O."/>
            <person name="Almeida L.G.P."/>
            <person name="Zingalli R.B."/>
            <person name="Vasconcelos A.T.R."/>
            <person name="Souza W."/>
            <person name="Benchimol M."/>
        </authorList>
    </citation>
    <scope>NUCLEOTIDE SEQUENCE</scope>
    <source>
        <strain evidence="1">7626</strain>
    </source>
</reference>
<evidence type="ECO:0000313" key="3">
    <source>
        <dbReference type="Proteomes" id="UP000179807"/>
    </source>
</evidence>
<reference evidence="2 3" key="2">
    <citation type="submission" date="2016-10" db="EMBL/GenBank/DDBJ databases">
        <authorList>
            <person name="Benchimol M."/>
            <person name="Almeida L.G."/>
            <person name="Vasconcelos A.T."/>
            <person name="Perreira-Neves A."/>
            <person name="Rosa I.A."/>
            <person name="Tasca T."/>
            <person name="Bogo M.R."/>
            <person name="de Souza W."/>
        </authorList>
    </citation>
    <scope>NUCLEOTIDE SEQUENCE [LARGE SCALE GENOMIC DNA]</scope>
    <source>
        <strain evidence="2 3">K</strain>
    </source>
</reference>
<dbReference type="EMBL" id="KX579559">
    <property type="protein sequence ID" value="ARM19793.1"/>
    <property type="molecule type" value="Genomic_DNA"/>
</dbReference>
<dbReference type="VEuPathDB" id="TrichDB:TRFO_07626"/>
<dbReference type="EMBL" id="MLAK01000915">
    <property type="protein sequence ID" value="OHT01374.1"/>
    <property type="molecule type" value="Genomic_DNA"/>
</dbReference>
<dbReference type="GeneID" id="94828496"/>
<sequence>MNKIYTLKFTNSYSFYFFNPYVNIISFFCTMSCPFCHNQSSTLTTSAMYCLPHPGLHAQGSTGIHFERTSHQPSTETILALRRQAGSKGKVCPRCGRTIPGPDAGHGGASFGAQYGSGKDAYPIERPLGYQFYHAKIYPGQQPVSTLIAQSQSRSSCKPSSKCGQARGNNVGAALKHLNQASRLLKC</sequence>
<accession>A0A1J4JV18</accession>
<dbReference type="RefSeq" id="XP_068354510.1">
    <property type="nucleotide sequence ID" value="XM_068493792.1"/>
</dbReference>
<gene>
    <name evidence="2" type="ORF">TRFO_07626</name>
</gene>
<organism evidence="2 3">
    <name type="scientific">Tritrichomonas foetus</name>
    <dbReference type="NCBI Taxonomy" id="1144522"/>
    <lineage>
        <taxon>Eukaryota</taxon>
        <taxon>Metamonada</taxon>
        <taxon>Parabasalia</taxon>
        <taxon>Tritrichomonadida</taxon>
        <taxon>Tritrichomonadidae</taxon>
        <taxon>Tritrichomonas</taxon>
    </lineage>
</organism>
<keyword evidence="3" id="KW-1185">Reference proteome</keyword>
<proteinExistence type="predicted"/>
<evidence type="ECO:0000313" key="1">
    <source>
        <dbReference type="EMBL" id="ARM19793.1"/>
    </source>
</evidence>
<evidence type="ECO:0000313" key="2">
    <source>
        <dbReference type="EMBL" id="OHT01374.1"/>
    </source>
</evidence>
<reference evidence="1" key="3">
    <citation type="journal article" date="2017" name="Biol. Cell">
        <title>The costa of trichomonads: A complex macromolecular cytoskeleton structure made of uncommon proteins.</title>
        <authorList>
            <person name="de Andrade Rosa I."/>
            <person name="Brigido M.C."/>
            <person name="de Oliveira Santos E."/>
            <person name="Gonzaga L."/>
            <person name="Zingali R.B."/>
            <person name="de Vasconcelos A.T."/>
            <person name="de Souza W."/>
            <person name="Benchimol M."/>
        </authorList>
    </citation>
    <scope>NUCLEOTIDE SEQUENCE</scope>
    <source>
        <strain evidence="1">7626</strain>
    </source>
</reference>
<protein>
    <submittedName>
        <fullName evidence="2">Uncharacterized protein</fullName>
    </submittedName>
</protein>
<dbReference type="AlphaFoldDB" id="A0A1J4JV18"/>
<name>A0A1J4JV18_9EUKA</name>